<feature type="non-terminal residue" evidence="2">
    <location>
        <position position="1"/>
    </location>
</feature>
<evidence type="ECO:0000313" key="2">
    <source>
        <dbReference type="EMBL" id="AIA90576.1"/>
    </source>
</evidence>
<proteinExistence type="predicted"/>
<protein>
    <submittedName>
        <fullName evidence="2">CAZy families GH9 protein</fullName>
    </submittedName>
</protein>
<sequence>ESGKTVDVNARPKGNQTITFEALSDRIYGDAPFQLTATASSGLAVSYSSSDPSVASVSGNELIIHKTGTVEITASQPGNDAYNAATAVVQSLVINPKPITVAAENKTKVYGEENPSLTYVYDGLVNGDTKTATEPAISTTATAASGVGVYPISVSGAADANYSISYA</sequence>
<dbReference type="InterPro" id="IPR008964">
    <property type="entry name" value="Invasin/intimin_cell_adhesion"/>
</dbReference>
<dbReference type="Gene3D" id="3.30.160.710">
    <property type="match status" value="1"/>
</dbReference>
<dbReference type="InterPro" id="IPR041286">
    <property type="entry name" value="MBG_2"/>
</dbReference>
<feature type="non-terminal residue" evidence="2">
    <location>
        <position position="167"/>
    </location>
</feature>
<evidence type="ECO:0000259" key="1">
    <source>
        <dbReference type="Pfam" id="PF18676"/>
    </source>
</evidence>
<dbReference type="SUPFAM" id="SSF49373">
    <property type="entry name" value="Invasin/intimin cell-adhesion fragments"/>
    <property type="match status" value="1"/>
</dbReference>
<dbReference type="EMBL" id="KF123275">
    <property type="protein sequence ID" value="AIA90576.1"/>
    <property type="molecule type" value="Genomic_DNA"/>
</dbReference>
<name>A0A060CCV6_9BACT</name>
<dbReference type="Pfam" id="PF18676">
    <property type="entry name" value="MBG_2"/>
    <property type="match status" value="1"/>
</dbReference>
<feature type="domain" description="MBG" evidence="1">
    <location>
        <begin position="99"/>
        <end position="167"/>
    </location>
</feature>
<accession>A0A060CCV6</accession>
<dbReference type="AlphaFoldDB" id="A0A060CCV6"/>
<reference evidence="2" key="1">
    <citation type="journal article" date="2013" name="Environ. Microbiol.">
        <title>Seasonally variable intestinal metagenomes of the red palm weevil (Rhynchophorus ferrugineus).</title>
        <authorList>
            <person name="Jia S."/>
            <person name="Zhang X."/>
            <person name="Zhang G."/>
            <person name="Yin A."/>
            <person name="Zhang S."/>
            <person name="Li F."/>
            <person name="Wang L."/>
            <person name="Zhao D."/>
            <person name="Yun Q."/>
            <person name="Tala"/>
            <person name="Wang J."/>
            <person name="Sun G."/>
            <person name="Baabdullah M."/>
            <person name="Yu X."/>
            <person name="Hu S."/>
            <person name="Al-Mssallem I.S."/>
            <person name="Yu J."/>
        </authorList>
    </citation>
    <scope>NUCLEOTIDE SEQUENCE</scope>
</reference>
<organism evidence="2">
    <name type="scientific">uncultured Cytophaga sp</name>
    <dbReference type="NCBI Taxonomy" id="160238"/>
    <lineage>
        <taxon>Bacteria</taxon>
        <taxon>Pseudomonadati</taxon>
        <taxon>Bacteroidota</taxon>
        <taxon>Cytophagia</taxon>
        <taxon>Cytophagales</taxon>
        <taxon>Cytophagaceae</taxon>
        <taxon>Cytophaga</taxon>
        <taxon>environmental samples</taxon>
    </lineage>
</organism>